<accession>A0A7W6DR54</accession>
<dbReference type="RefSeq" id="WP_183969039.1">
    <property type="nucleotide sequence ID" value="NZ_BAABBZ010000056.1"/>
</dbReference>
<dbReference type="EMBL" id="JACIEJ010000012">
    <property type="protein sequence ID" value="MBB3987700.1"/>
    <property type="molecule type" value="Genomic_DNA"/>
</dbReference>
<name>A0A7W6DR54_9RHOB</name>
<dbReference type="AlphaFoldDB" id="A0A7W6DR54"/>
<dbReference type="Gene3D" id="3.40.50.720">
    <property type="entry name" value="NAD(P)-binding Rossmann-like Domain"/>
    <property type="match status" value="1"/>
</dbReference>
<dbReference type="Pfam" id="PF13602">
    <property type="entry name" value="ADH_zinc_N_2"/>
    <property type="match status" value="1"/>
</dbReference>
<organism evidence="1 2">
    <name type="scientific">Sagittula marina</name>
    <dbReference type="NCBI Taxonomy" id="943940"/>
    <lineage>
        <taxon>Bacteria</taxon>
        <taxon>Pseudomonadati</taxon>
        <taxon>Pseudomonadota</taxon>
        <taxon>Alphaproteobacteria</taxon>
        <taxon>Rhodobacterales</taxon>
        <taxon>Roseobacteraceae</taxon>
        <taxon>Sagittula</taxon>
    </lineage>
</organism>
<dbReference type="Gene3D" id="3.90.180.10">
    <property type="entry name" value="Medium-chain alcohol dehydrogenases, catalytic domain"/>
    <property type="match status" value="1"/>
</dbReference>
<dbReference type="Proteomes" id="UP000541426">
    <property type="component" value="Unassembled WGS sequence"/>
</dbReference>
<reference evidence="1 2" key="1">
    <citation type="submission" date="2020-08" db="EMBL/GenBank/DDBJ databases">
        <title>Genomic Encyclopedia of Type Strains, Phase IV (KMG-IV): sequencing the most valuable type-strain genomes for metagenomic binning, comparative biology and taxonomic classification.</title>
        <authorList>
            <person name="Goeker M."/>
        </authorList>
    </citation>
    <scope>NUCLEOTIDE SEQUENCE [LARGE SCALE GENOMIC DNA]</scope>
    <source>
        <strain evidence="1 2">DSM 102235</strain>
    </source>
</reference>
<gene>
    <name evidence="1" type="ORF">GGQ68_004053</name>
</gene>
<evidence type="ECO:0000313" key="1">
    <source>
        <dbReference type="EMBL" id="MBB3987700.1"/>
    </source>
</evidence>
<evidence type="ECO:0000313" key="2">
    <source>
        <dbReference type="Proteomes" id="UP000541426"/>
    </source>
</evidence>
<keyword evidence="2" id="KW-1185">Reference proteome</keyword>
<protein>
    <submittedName>
        <fullName evidence="1">Uncharacterized protein</fullName>
    </submittedName>
</protein>
<sequence>MLTEMWAEGTLRPVIDRGYPLNEVVDALRHVEGGPRRWPWCCDRNCARAVQNRMIENQEGPEEISGAMVHYVKLFS</sequence>
<proteinExistence type="predicted"/>
<comment type="caution">
    <text evidence="1">The sequence shown here is derived from an EMBL/GenBank/DDBJ whole genome shotgun (WGS) entry which is preliminary data.</text>
</comment>